<dbReference type="OrthoDB" id="111519at2759"/>
<gene>
    <name evidence="1" type="ORF">PHMEG_00037445</name>
</gene>
<dbReference type="AlphaFoldDB" id="A0A225UJI7"/>
<sequence>MSEKLHNFQRNGTPVDAKQALWLRHRESVQNDLLLLPTKSTQKARKRKTTTVAGRIFTREMLEQTQGA</sequence>
<evidence type="ECO:0000313" key="1">
    <source>
        <dbReference type="EMBL" id="OWY93232.1"/>
    </source>
</evidence>
<keyword evidence="2" id="KW-1185">Reference proteome</keyword>
<name>A0A225UJI7_9STRA</name>
<protein>
    <submittedName>
        <fullName evidence="1">Uncharacterized protein</fullName>
    </submittedName>
</protein>
<reference evidence="2" key="1">
    <citation type="submission" date="2017-03" db="EMBL/GenBank/DDBJ databases">
        <title>Phytopthora megakarya and P. palmivora, two closely related causual agents of cacao black pod achieved similar genome size and gene model numbers by different mechanisms.</title>
        <authorList>
            <person name="Ali S."/>
            <person name="Shao J."/>
            <person name="Larry D.J."/>
            <person name="Kronmiller B."/>
            <person name="Shen D."/>
            <person name="Strem M.D."/>
            <person name="Melnick R.L."/>
            <person name="Guiltinan M.J."/>
            <person name="Tyler B.M."/>
            <person name="Meinhardt L.W."/>
            <person name="Bailey B.A."/>
        </authorList>
    </citation>
    <scope>NUCLEOTIDE SEQUENCE [LARGE SCALE GENOMIC DNA]</scope>
    <source>
        <strain evidence="2">zdho120</strain>
    </source>
</reference>
<comment type="caution">
    <text evidence="1">The sequence shown here is derived from an EMBL/GenBank/DDBJ whole genome shotgun (WGS) entry which is preliminary data.</text>
</comment>
<dbReference type="EMBL" id="NBNE01016438">
    <property type="protein sequence ID" value="OWY93232.1"/>
    <property type="molecule type" value="Genomic_DNA"/>
</dbReference>
<accession>A0A225UJI7</accession>
<proteinExistence type="predicted"/>
<organism evidence="1 2">
    <name type="scientific">Phytophthora megakarya</name>
    <dbReference type="NCBI Taxonomy" id="4795"/>
    <lineage>
        <taxon>Eukaryota</taxon>
        <taxon>Sar</taxon>
        <taxon>Stramenopiles</taxon>
        <taxon>Oomycota</taxon>
        <taxon>Peronosporomycetes</taxon>
        <taxon>Peronosporales</taxon>
        <taxon>Peronosporaceae</taxon>
        <taxon>Phytophthora</taxon>
    </lineage>
</organism>
<evidence type="ECO:0000313" key="2">
    <source>
        <dbReference type="Proteomes" id="UP000198211"/>
    </source>
</evidence>
<dbReference type="Proteomes" id="UP000198211">
    <property type="component" value="Unassembled WGS sequence"/>
</dbReference>